<dbReference type="KEGG" id="gfs:119633085"/>
<evidence type="ECO:0000313" key="12">
    <source>
        <dbReference type="RefSeq" id="XP_037882233.1"/>
    </source>
</evidence>
<proteinExistence type="predicted"/>
<dbReference type="Proteomes" id="UP000092443">
    <property type="component" value="Unplaced"/>
</dbReference>
<evidence type="ECO:0000256" key="1">
    <source>
        <dbReference type="ARBA" id="ARBA00004651"/>
    </source>
</evidence>
<dbReference type="GO" id="GO:0005549">
    <property type="term" value="F:odorant binding"/>
    <property type="evidence" value="ECO:0007669"/>
    <property type="project" value="InterPro"/>
</dbReference>
<gene>
    <name evidence="12" type="primary">LOC119633085</name>
</gene>
<feature type="non-terminal residue" evidence="12">
    <location>
        <position position="1"/>
    </location>
</feature>
<sequence>KKFVVNYLFYPLTYCLLTASVATTVLVFNFVDGFFTCACIYLCVIFQMIRVRVADTLYDDIEWYKCDVKTRKMILMMLRCSQKAATIVVSCFIPSLAAFSSKSAADGHRIRSDVYDDDDALLHELLQLERELLDVASTLTRHGVS</sequence>
<keyword evidence="7 10" id="KW-0472">Membrane</keyword>
<keyword evidence="6 10" id="KW-1133">Transmembrane helix</keyword>
<evidence type="ECO:0000256" key="5">
    <source>
        <dbReference type="ARBA" id="ARBA00022725"/>
    </source>
</evidence>
<keyword evidence="4 10" id="KW-0812">Transmembrane</keyword>
<dbReference type="GeneID" id="119633085"/>
<protein>
    <submittedName>
        <fullName evidence="12">Odorant receptor 22c-like</fullName>
    </submittedName>
</protein>
<keyword evidence="2" id="KW-1003">Cell membrane</keyword>
<evidence type="ECO:0000256" key="4">
    <source>
        <dbReference type="ARBA" id="ARBA00022692"/>
    </source>
</evidence>
<keyword evidence="9" id="KW-0807">Transducer</keyword>
<evidence type="ECO:0000256" key="7">
    <source>
        <dbReference type="ARBA" id="ARBA00023136"/>
    </source>
</evidence>
<keyword evidence="5" id="KW-0552">Olfaction</keyword>
<keyword evidence="8" id="KW-0675">Receptor</keyword>
<accession>A0A8U0WB51</accession>
<evidence type="ECO:0000256" key="9">
    <source>
        <dbReference type="ARBA" id="ARBA00023224"/>
    </source>
</evidence>
<keyword evidence="11" id="KW-1185">Reference proteome</keyword>
<evidence type="ECO:0000256" key="3">
    <source>
        <dbReference type="ARBA" id="ARBA00022606"/>
    </source>
</evidence>
<name>A0A8U0WB51_9MUSC</name>
<organism evidence="11 12">
    <name type="scientific">Glossina fuscipes</name>
    <dbReference type="NCBI Taxonomy" id="7396"/>
    <lineage>
        <taxon>Eukaryota</taxon>
        <taxon>Metazoa</taxon>
        <taxon>Ecdysozoa</taxon>
        <taxon>Arthropoda</taxon>
        <taxon>Hexapoda</taxon>
        <taxon>Insecta</taxon>
        <taxon>Pterygota</taxon>
        <taxon>Neoptera</taxon>
        <taxon>Endopterygota</taxon>
        <taxon>Diptera</taxon>
        <taxon>Brachycera</taxon>
        <taxon>Muscomorpha</taxon>
        <taxon>Hippoboscoidea</taxon>
        <taxon>Glossinidae</taxon>
        <taxon>Glossina</taxon>
    </lineage>
</organism>
<evidence type="ECO:0000256" key="10">
    <source>
        <dbReference type="SAM" id="Phobius"/>
    </source>
</evidence>
<dbReference type="GO" id="GO:0007165">
    <property type="term" value="P:signal transduction"/>
    <property type="evidence" value="ECO:0007669"/>
    <property type="project" value="UniProtKB-KW"/>
</dbReference>
<dbReference type="RefSeq" id="XP_037882233.1">
    <property type="nucleotide sequence ID" value="XM_038026305.1"/>
</dbReference>
<evidence type="ECO:0000256" key="2">
    <source>
        <dbReference type="ARBA" id="ARBA00022475"/>
    </source>
</evidence>
<keyword evidence="3" id="KW-0716">Sensory transduction</keyword>
<dbReference type="GO" id="GO:0004984">
    <property type="term" value="F:olfactory receptor activity"/>
    <property type="evidence" value="ECO:0007669"/>
    <property type="project" value="InterPro"/>
</dbReference>
<evidence type="ECO:0000256" key="8">
    <source>
        <dbReference type="ARBA" id="ARBA00023170"/>
    </source>
</evidence>
<evidence type="ECO:0000256" key="6">
    <source>
        <dbReference type="ARBA" id="ARBA00022989"/>
    </source>
</evidence>
<reference evidence="12" key="1">
    <citation type="submission" date="2025-08" db="UniProtKB">
        <authorList>
            <consortium name="RefSeq"/>
        </authorList>
    </citation>
    <scope>IDENTIFICATION</scope>
    <source>
        <tissue evidence="12">Whole body pupa</tissue>
    </source>
</reference>
<dbReference type="GO" id="GO:0005886">
    <property type="term" value="C:plasma membrane"/>
    <property type="evidence" value="ECO:0007669"/>
    <property type="project" value="UniProtKB-SubCell"/>
</dbReference>
<dbReference type="AlphaFoldDB" id="A0A8U0WB51"/>
<evidence type="ECO:0000313" key="11">
    <source>
        <dbReference type="Proteomes" id="UP000092443"/>
    </source>
</evidence>
<comment type="subcellular location">
    <subcellularLocation>
        <location evidence="1">Cell membrane</location>
        <topology evidence="1">Multi-pass membrane protein</topology>
    </subcellularLocation>
</comment>
<feature type="transmembrane region" description="Helical" evidence="10">
    <location>
        <begin position="7"/>
        <end position="27"/>
    </location>
</feature>
<feature type="transmembrane region" description="Helical" evidence="10">
    <location>
        <begin position="33"/>
        <end position="49"/>
    </location>
</feature>
<dbReference type="Pfam" id="PF02949">
    <property type="entry name" value="7tm_6"/>
    <property type="match status" value="1"/>
</dbReference>
<dbReference type="InterPro" id="IPR004117">
    <property type="entry name" value="7tm6_olfct_rcpt"/>
</dbReference>